<dbReference type="PANTHER" id="PTHR33273:SF4">
    <property type="entry name" value="ENDONUCLEASE_EXONUCLEASE_PHOSPHATASE DOMAIN-CONTAINING PROTEIN"/>
    <property type="match status" value="1"/>
</dbReference>
<dbReference type="InterPro" id="IPR036691">
    <property type="entry name" value="Endo/exonu/phosph_ase_sf"/>
</dbReference>
<feature type="non-terminal residue" evidence="2">
    <location>
        <position position="373"/>
    </location>
</feature>
<comment type="caution">
    <text evidence="2">The sequence shown here is derived from an EMBL/GenBank/DDBJ whole genome shotgun (WGS) entry which is preliminary data.</text>
</comment>
<dbReference type="EMBL" id="CAJOBJ010330237">
    <property type="protein sequence ID" value="CAF5181550.1"/>
    <property type="molecule type" value="Genomic_DNA"/>
</dbReference>
<reference evidence="2" key="1">
    <citation type="submission" date="2021-02" db="EMBL/GenBank/DDBJ databases">
        <authorList>
            <person name="Nowell W R."/>
        </authorList>
    </citation>
    <scope>NUCLEOTIDE SEQUENCE</scope>
</reference>
<gene>
    <name evidence="2" type="ORF">GIL414_LOCUS69485</name>
</gene>
<dbReference type="Proteomes" id="UP000681720">
    <property type="component" value="Unassembled WGS sequence"/>
</dbReference>
<evidence type="ECO:0000259" key="1">
    <source>
        <dbReference type="Pfam" id="PF14529"/>
    </source>
</evidence>
<protein>
    <recommendedName>
        <fullName evidence="1">Endonuclease/exonuclease/phosphatase domain-containing protein</fullName>
    </recommendedName>
</protein>
<feature type="domain" description="Endonuclease/exonuclease/phosphatase" evidence="1">
    <location>
        <begin position="170"/>
        <end position="276"/>
    </location>
</feature>
<dbReference type="AlphaFoldDB" id="A0A8S3HEY6"/>
<dbReference type="SUPFAM" id="SSF56219">
    <property type="entry name" value="DNase I-like"/>
    <property type="match status" value="1"/>
</dbReference>
<dbReference type="InterPro" id="IPR005135">
    <property type="entry name" value="Endo/exonuclease/phosphatase"/>
</dbReference>
<accession>A0A8S3HEY6</accession>
<proteinExistence type="predicted"/>
<evidence type="ECO:0000313" key="3">
    <source>
        <dbReference type="Proteomes" id="UP000681720"/>
    </source>
</evidence>
<name>A0A8S3HEY6_9BILA</name>
<evidence type="ECO:0000313" key="2">
    <source>
        <dbReference type="EMBL" id="CAF5181550.1"/>
    </source>
</evidence>
<dbReference type="PANTHER" id="PTHR33273">
    <property type="entry name" value="DOMAIN-CONTAINING PROTEIN, PUTATIVE-RELATED"/>
    <property type="match status" value="1"/>
</dbReference>
<dbReference type="Pfam" id="PF14529">
    <property type="entry name" value="Exo_endo_phos_2"/>
    <property type="match status" value="1"/>
</dbReference>
<sequence length="373" mass="43313">MSLISNSTSLQFNKYKYIELSEKLLPLLYGLSEHQKQIGLETLQECCWTWKLDELSNLWQKQHCQPKIPVNWLSLLHYNIRYFNSNQADLIDMVHAFSPSIISLNELGSLVPEKIIKRLLFSYNVYTKEGTNSHGGVVLAVNKRLKSHLVEINEPNVIAARITIENEQFIVASIYSPPKEPLPLSTMTNLWKKSKNIVLAGDFNAKHTDWDCSQVNSKGRILADWLKKHNLNVLNNGSRTSLRSNTTIDLVISSEIPETTESQTLPYMGSDHLPIFTKFLRLNVLIDMHIVPCTYWKLHSSILTILFDQLRAEKENSMNDSINTYNWFLSFERFLAALKLRVTEWKEIKRKRPSISSSLRILIRHKHYLQNRY</sequence>
<dbReference type="Gene3D" id="3.60.10.10">
    <property type="entry name" value="Endonuclease/exonuclease/phosphatase"/>
    <property type="match status" value="1"/>
</dbReference>
<dbReference type="GO" id="GO:0003824">
    <property type="term" value="F:catalytic activity"/>
    <property type="evidence" value="ECO:0007669"/>
    <property type="project" value="InterPro"/>
</dbReference>
<organism evidence="2 3">
    <name type="scientific">Rotaria magnacalcarata</name>
    <dbReference type="NCBI Taxonomy" id="392030"/>
    <lineage>
        <taxon>Eukaryota</taxon>
        <taxon>Metazoa</taxon>
        <taxon>Spiralia</taxon>
        <taxon>Gnathifera</taxon>
        <taxon>Rotifera</taxon>
        <taxon>Eurotatoria</taxon>
        <taxon>Bdelloidea</taxon>
        <taxon>Philodinida</taxon>
        <taxon>Philodinidae</taxon>
        <taxon>Rotaria</taxon>
    </lineage>
</organism>